<dbReference type="EMBL" id="MNCJ02000317">
    <property type="protein sequence ID" value="KAF5818675.1"/>
    <property type="molecule type" value="Genomic_DNA"/>
</dbReference>
<reference evidence="2" key="2">
    <citation type="submission" date="2020-06" db="EMBL/GenBank/DDBJ databases">
        <title>Helianthus annuus Genome sequencing and assembly Release 2.</title>
        <authorList>
            <person name="Gouzy J."/>
            <person name="Langlade N."/>
            <person name="Munos S."/>
        </authorList>
    </citation>
    <scope>NUCLEOTIDE SEQUENCE</scope>
    <source>
        <tissue evidence="2">Leaves</tissue>
    </source>
</reference>
<keyword evidence="1" id="KW-0812">Transmembrane</keyword>
<feature type="transmembrane region" description="Helical" evidence="1">
    <location>
        <begin position="25"/>
        <end position="49"/>
    </location>
</feature>
<keyword evidence="3" id="KW-1185">Reference proteome</keyword>
<evidence type="ECO:0000313" key="3">
    <source>
        <dbReference type="Proteomes" id="UP000215914"/>
    </source>
</evidence>
<evidence type="ECO:0000256" key="1">
    <source>
        <dbReference type="SAM" id="Phobius"/>
    </source>
</evidence>
<keyword evidence="1" id="KW-0472">Membrane</keyword>
<sequence length="61" mass="7248">MLLELLRHHMLTDVLVLRIAYDDSYLMLSLMMFYLVLYVLTLDHIVACVQKLLDFMSLMLL</sequence>
<keyword evidence="1" id="KW-1133">Transmembrane helix</keyword>
<accession>A0A9K3P0B5</accession>
<comment type="caution">
    <text evidence="2">The sequence shown here is derived from an EMBL/GenBank/DDBJ whole genome shotgun (WGS) entry which is preliminary data.</text>
</comment>
<name>A0A9K3P0B5_HELAN</name>
<proteinExistence type="predicted"/>
<dbReference type="Proteomes" id="UP000215914">
    <property type="component" value="Unassembled WGS sequence"/>
</dbReference>
<evidence type="ECO:0000313" key="2">
    <source>
        <dbReference type="EMBL" id="KAF5818675.1"/>
    </source>
</evidence>
<organism evidence="2 3">
    <name type="scientific">Helianthus annuus</name>
    <name type="common">Common sunflower</name>
    <dbReference type="NCBI Taxonomy" id="4232"/>
    <lineage>
        <taxon>Eukaryota</taxon>
        <taxon>Viridiplantae</taxon>
        <taxon>Streptophyta</taxon>
        <taxon>Embryophyta</taxon>
        <taxon>Tracheophyta</taxon>
        <taxon>Spermatophyta</taxon>
        <taxon>Magnoliopsida</taxon>
        <taxon>eudicotyledons</taxon>
        <taxon>Gunneridae</taxon>
        <taxon>Pentapetalae</taxon>
        <taxon>asterids</taxon>
        <taxon>campanulids</taxon>
        <taxon>Asterales</taxon>
        <taxon>Asteraceae</taxon>
        <taxon>Asteroideae</taxon>
        <taxon>Heliantheae alliance</taxon>
        <taxon>Heliantheae</taxon>
        <taxon>Helianthus</taxon>
    </lineage>
</organism>
<dbReference type="Gramene" id="mRNA:HanXRQr2_Chr02g0068851">
    <property type="protein sequence ID" value="mRNA:HanXRQr2_Chr02g0068851"/>
    <property type="gene ID" value="HanXRQr2_Chr02g0068851"/>
</dbReference>
<protein>
    <submittedName>
        <fullName evidence="2">Uncharacterized protein</fullName>
    </submittedName>
</protein>
<dbReference type="AlphaFoldDB" id="A0A9K3P0B5"/>
<reference evidence="2" key="1">
    <citation type="journal article" date="2017" name="Nature">
        <title>The sunflower genome provides insights into oil metabolism, flowering and Asterid evolution.</title>
        <authorList>
            <person name="Badouin H."/>
            <person name="Gouzy J."/>
            <person name="Grassa C.J."/>
            <person name="Murat F."/>
            <person name="Staton S.E."/>
            <person name="Cottret L."/>
            <person name="Lelandais-Briere C."/>
            <person name="Owens G.L."/>
            <person name="Carrere S."/>
            <person name="Mayjonade B."/>
            <person name="Legrand L."/>
            <person name="Gill N."/>
            <person name="Kane N.C."/>
            <person name="Bowers J.E."/>
            <person name="Hubner S."/>
            <person name="Bellec A."/>
            <person name="Berard A."/>
            <person name="Berges H."/>
            <person name="Blanchet N."/>
            <person name="Boniface M.C."/>
            <person name="Brunel D."/>
            <person name="Catrice O."/>
            <person name="Chaidir N."/>
            <person name="Claudel C."/>
            <person name="Donnadieu C."/>
            <person name="Faraut T."/>
            <person name="Fievet G."/>
            <person name="Helmstetter N."/>
            <person name="King M."/>
            <person name="Knapp S.J."/>
            <person name="Lai Z."/>
            <person name="Le Paslier M.C."/>
            <person name="Lippi Y."/>
            <person name="Lorenzon L."/>
            <person name="Mandel J.R."/>
            <person name="Marage G."/>
            <person name="Marchand G."/>
            <person name="Marquand E."/>
            <person name="Bret-Mestries E."/>
            <person name="Morien E."/>
            <person name="Nambeesan S."/>
            <person name="Nguyen T."/>
            <person name="Pegot-Espagnet P."/>
            <person name="Pouilly N."/>
            <person name="Raftis F."/>
            <person name="Sallet E."/>
            <person name="Schiex T."/>
            <person name="Thomas J."/>
            <person name="Vandecasteele C."/>
            <person name="Vares D."/>
            <person name="Vear F."/>
            <person name="Vautrin S."/>
            <person name="Crespi M."/>
            <person name="Mangin B."/>
            <person name="Burke J.M."/>
            <person name="Salse J."/>
            <person name="Munos S."/>
            <person name="Vincourt P."/>
            <person name="Rieseberg L.H."/>
            <person name="Langlade N.B."/>
        </authorList>
    </citation>
    <scope>NUCLEOTIDE SEQUENCE</scope>
    <source>
        <tissue evidence="2">Leaves</tissue>
    </source>
</reference>
<gene>
    <name evidence="2" type="ORF">HanXRQr2_Chr02g0068851</name>
</gene>